<name>A0A6M1QZN7_9ACTN</name>
<gene>
    <name evidence="1" type="ORF">G5C66_11115</name>
</gene>
<evidence type="ECO:0000313" key="1">
    <source>
        <dbReference type="EMBL" id="NGN93286.1"/>
    </source>
</evidence>
<comment type="caution">
    <text evidence="1">The sequence shown here is derived from an EMBL/GenBank/DDBJ whole genome shotgun (WGS) entry which is preliminary data.</text>
</comment>
<dbReference type="GO" id="GO:0003677">
    <property type="term" value="F:DNA binding"/>
    <property type="evidence" value="ECO:0007669"/>
    <property type="project" value="UniProtKB-KW"/>
</dbReference>
<dbReference type="Gene3D" id="3.90.1150.30">
    <property type="match status" value="1"/>
</dbReference>
<protein>
    <submittedName>
        <fullName evidence="1">MmcQ/YjbR family DNA-binding protein</fullName>
    </submittedName>
</protein>
<accession>A0A6M1QZN7</accession>
<dbReference type="Proteomes" id="UP000483261">
    <property type="component" value="Unassembled WGS sequence"/>
</dbReference>
<proteinExistence type="predicted"/>
<dbReference type="Pfam" id="PF04237">
    <property type="entry name" value="YjbR"/>
    <property type="match status" value="1"/>
</dbReference>
<dbReference type="SUPFAM" id="SSF142906">
    <property type="entry name" value="YjbR-like"/>
    <property type="match status" value="1"/>
</dbReference>
<sequence length="120" mass="13489">MTPDELTERVRGICLGFPEATERVTHGAPGFFVKKQFVMLWPSGHHGRDEPHLWAAAAAGVQDEVVGDDPERFFVPPYVGGRGWVGMRLDGEVDWAEVAEVCEDAYREIAPERLRRELGR</sequence>
<dbReference type="InterPro" id="IPR058532">
    <property type="entry name" value="YjbR/MT2646/Rv2570-like"/>
</dbReference>
<dbReference type="InterPro" id="IPR038056">
    <property type="entry name" value="YjbR-like_sf"/>
</dbReference>
<reference evidence="1 2" key="1">
    <citation type="submission" date="2020-02" db="EMBL/GenBank/DDBJ databases">
        <title>Whole-genome analyses of novel actinobacteria.</title>
        <authorList>
            <person name="Sahin N."/>
        </authorList>
    </citation>
    <scope>NUCLEOTIDE SEQUENCE [LARGE SCALE GENOMIC DNA]</scope>
    <source>
        <strain evidence="1 2">KC13</strain>
    </source>
</reference>
<dbReference type="RefSeq" id="WP_165111029.1">
    <property type="nucleotide sequence ID" value="NZ_JAALAA010000008.1"/>
</dbReference>
<dbReference type="AlphaFoldDB" id="A0A6M1QZN7"/>
<organism evidence="1 2">
    <name type="scientific">Nocardioides turkmenicus</name>
    <dbReference type="NCBI Taxonomy" id="2711220"/>
    <lineage>
        <taxon>Bacteria</taxon>
        <taxon>Bacillati</taxon>
        <taxon>Actinomycetota</taxon>
        <taxon>Actinomycetes</taxon>
        <taxon>Propionibacteriales</taxon>
        <taxon>Nocardioidaceae</taxon>
        <taxon>Nocardioides</taxon>
    </lineage>
</organism>
<keyword evidence="1" id="KW-0238">DNA-binding</keyword>
<evidence type="ECO:0000313" key="2">
    <source>
        <dbReference type="Proteomes" id="UP000483261"/>
    </source>
</evidence>
<dbReference type="EMBL" id="JAALAA010000008">
    <property type="protein sequence ID" value="NGN93286.1"/>
    <property type="molecule type" value="Genomic_DNA"/>
</dbReference>
<keyword evidence="2" id="KW-1185">Reference proteome</keyword>